<proteinExistence type="predicted"/>
<dbReference type="PANTHER" id="PTHR34406:SF1">
    <property type="entry name" value="PROTEIN YCEI"/>
    <property type="match status" value="1"/>
</dbReference>
<accession>A0A1G1TC32</accession>
<dbReference type="InterPro" id="IPR007372">
    <property type="entry name" value="Lipid/polyisoprenoid-bd_YceI"/>
</dbReference>
<dbReference type="InterPro" id="IPR036761">
    <property type="entry name" value="TTHA0802/YceI-like_sf"/>
</dbReference>
<organism evidence="3 4">
    <name type="scientific">Hymenobacter lapidarius</name>
    <dbReference type="NCBI Taxonomy" id="1908237"/>
    <lineage>
        <taxon>Bacteria</taxon>
        <taxon>Pseudomonadati</taxon>
        <taxon>Bacteroidota</taxon>
        <taxon>Cytophagia</taxon>
        <taxon>Cytophagales</taxon>
        <taxon>Hymenobacteraceae</taxon>
        <taxon>Hymenobacter</taxon>
    </lineage>
</organism>
<protein>
    <recommendedName>
        <fullName evidence="2">Lipid/polyisoprenoid-binding YceI-like domain-containing protein</fullName>
    </recommendedName>
</protein>
<dbReference type="OrthoDB" id="951410at2"/>
<sequence length="183" mass="19909">MKKLLIILLPLLALLAARPAATTYRLDPAASTLTWTGHAEAGAWAPQGTIRLREGRVVAEGQTVRAARVVVEMATLSHEQSALAEHLRNADFFDTGKFHTAVFELTEFRAGQATGTLTIKGVTRPVAFPVEVVPVPGGLRLRGTATLDRTQFGINYNSTAFFQNLGSYAIRNDFQVTFDVLAR</sequence>
<reference evidence="3 4" key="1">
    <citation type="submission" date="2016-08" db="EMBL/GenBank/DDBJ databases">
        <title>Hymenobacter coccineus sp. nov., Hymenobacter lapidarius sp. nov. and Hymenobacter glacialis sp. nov., isolated from Antarctic soil.</title>
        <authorList>
            <person name="Sedlacek I."/>
            <person name="Kralova S."/>
            <person name="Kyrova K."/>
            <person name="Maslanova I."/>
            <person name="Stankova E."/>
            <person name="Vrbovska V."/>
            <person name="Nemec M."/>
            <person name="Bartak M."/>
            <person name="Svec P."/>
            <person name="Busse H.-J."/>
            <person name="Pantucek R."/>
        </authorList>
    </citation>
    <scope>NUCLEOTIDE SEQUENCE [LARGE SCALE GENOMIC DNA]</scope>
    <source>
        <strain evidence="3 4">CCM 8643</strain>
    </source>
</reference>
<feature type="signal peptide" evidence="1">
    <location>
        <begin position="1"/>
        <end position="22"/>
    </location>
</feature>
<dbReference type="PANTHER" id="PTHR34406">
    <property type="entry name" value="PROTEIN YCEI"/>
    <property type="match status" value="1"/>
</dbReference>
<dbReference type="Proteomes" id="UP000176294">
    <property type="component" value="Unassembled WGS sequence"/>
</dbReference>
<evidence type="ECO:0000313" key="3">
    <source>
        <dbReference type="EMBL" id="OGX88408.1"/>
    </source>
</evidence>
<keyword evidence="4" id="KW-1185">Reference proteome</keyword>
<name>A0A1G1TC32_9BACT</name>
<feature type="domain" description="Lipid/polyisoprenoid-binding YceI-like" evidence="2">
    <location>
        <begin position="23"/>
        <end position="183"/>
    </location>
</feature>
<gene>
    <name evidence="3" type="ORF">BEN47_08655</name>
</gene>
<dbReference type="SUPFAM" id="SSF101874">
    <property type="entry name" value="YceI-like"/>
    <property type="match status" value="1"/>
</dbReference>
<dbReference type="Pfam" id="PF04264">
    <property type="entry name" value="YceI"/>
    <property type="match status" value="1"/>
</dbReference>
<dbReference type="RefSeq" id="WP_070724771.1">
    <property type="nucleotide sequence ID" value="NZ_MDZB01000062.1"/>
</dbReference>
<evidence type="ECO:0000259" key="2">
    <source>
        <dbReference type="SMART" id="SM00867"/>
    </source>
</evidence>
<dbReference type="AlphaFoldDB" id="A0A1G1TC32"/>
<dbReference type="EMBL" id="MDZB01000062">
    <property type="protein sequence ID" value="OGX88408.1"/>
    <property type="molecule type" value="Genomic_DNA"/>
</dbReference>
<evidence type="ECO:0000256" key="1">
    <source>
        <dbReference type="SAM" id="SignalP"/>
    </source>
</evidence>
<keyword evidence="1" id="KW-0732">Signal</keyword>
<comment type="caution">
    <text evidence="3">The sequence shown here is derived from an EMBL/GenBank/DDBJ whole genome shotgun (WGS) entry which is preliminary data.</text>
</comment>
<evidence type="ECO:0000313" key="4">
    <source>
        <dbReference type="Proteomes" id="UP000176294"/>
    </source>
</evidence>
<dbReference type="STRING" id="1908237.BEN47_08655"/>
<feature type="chain" id="PRO_5009579322" description="Lipid/polyisoprenoid-binding YceI-like domain-containing protein" evidence="1">
    <location>
        <begin position="23"/>
        <end position="183"/>
    </location>
</feature>
<dbReference type="Gene3D" id="2.40.128.110">
    <property type="entry name" value="Lipid/polyisoprenoid-binding, YceI-like"/>
    <property type="match status" value="1"/>
</dbReference>
<dbReference type="SMART" id="SM00867">
    <property type="entry name" value="YceI"/>
    <property type="match status" value="1"/>
</dbReference>